<keyword evidence="3" id="KW-1185">Reference proteome</keyword>
<sequence>MIKFFRHIRKNLLMENKTSKYFKYAIGEIILVMIGILLALQVNNWNEKRKESLEYQKFIIKLKSNLQDDINLYNQAIDDNTNHLKHLDTSLMILKNHKTYTTKDLQPHLAYIQYLSRFNSNNTAYINLQSTGKLNIVTNDSLSDKLILYYRDITLQEKSITAGIDAYNRNTFGPLLLEFDFKNPSSEFGYKPLIAYAKNPKIVNSIELKSIMLNLIIRRYTEQIENAESIIKLIHSEIKHD</sequence>
<reference evidence="2 3" key="1">
    <citation type="submission" date="2023-09" db="EMBL/GenBank/DDBJ databases">
        <authorList>
            <person name="Rey-Velasco X."/>
        </authorList>
    </citation>
    <scope>NUCLEOTIDE SEQUENCE [LARGE SCALE GENOMIC DNA]</scope>
    <source>
        <strain evidence="2 3">W332</strain>
    </source>
</reference>
<dbReference type="InterPro" id="IPR045749">
    <property type="entry name" value="DUF6090"/>
</dbReference>
<proteinExistence type="predicted"/>
<comment type="caution">
    <text evidence="2">The sequence shown here is derived from an EMBL/GenBank/DDBJ whole genome shotgun (WGS) entry which is preliminary data.</text>
</comment>
<keyword evidence="1" id="KW-0812">Transmembrane</keyword>
<keyword evidence="1" id="KW-1133">Transmembrane helix</keyword>
<evidence type="ECO:0000313" key="3">
    <source>
        <dbReference type="Proteomes" id="UP001259492"/>
    </source>
</evidence>
<evidence type="ECO:0000313" key="2">
    <source>
        <dbReference type="EMBL" id="MDT0558255.1"/>
    </source>
</evidence>
<organism evidence="2 3">
    <name type="scientific">Microcosmobacter mediterraneus</name>
    <dbReference type="NCBI Taxonomy" id="3075607"/>
    <lineage>
        <taxon>Bacteria</taxon>
        <taxon>Pseudomonadati</taxon>
        <taxon>Bacteroidota</taxon>
        <taxon>Flavobacteriia</taxon>
        <taxon>Flavobacteriales</taxon>
        <taxon>Flavobacteriaceae</taxon>
        <taxon>Microcosmobacter</taxon>
    </lineage>
</organism>
<feature type="transmembrane region" description="Helical" evidence="1">
    <location>
        <begin position="21"/>
        <end position="40"/>
    </location>
</feature>
<gene>
    <name evidence="2" type="ORF">RM697_06340</name>
</gene>
<dbReference type="Pfam" id="PF19578">
    <property type="entry name" value="DUF6090"/>
    <property type="match status" value="1"/>
</dbReference>
<dbReference type="RefSeq" id="WP_311427021.1">
    <property type="nucleotide sequence ID" value="NZ_JAVRIA010000002.1"/>
</dbReference>
<dbReference type="EMBL" id="JAVRIA010000002">
    <property type="protein sequence ID" value="MDT0558255.1"/>
    <property type="molecule type" value="Genomic_DNA"/>
</dbReference>
<keyword evidence="1" id="KW-0472">Membrane</keyword>
<accession>A0ABU2YKA2</accession>
<protein>
    <submittedName>
        <fullName evidence="2">DUF6090 family protein</fullName>
    </submittedName>
</protein>
<evidence type="ECO:0000256" key="1">
    <source>
        <dbReference type="SAM" id="Phobius"/>
    </source>
</evidence>
<name>A0ABU2YKA2_9FLAO</name>
<dbReference type="Proteomes" id="UP001259492">
    <property type="component" value="Unassembled WGS sequence"/>
</dbReference>